<feature type="domain" description="Fe/B12 periplasmic-binding" evidence="7">
    <location>
        <begin position="82"/>
        <end position="358"/>
    </location>
</feature>
<evidence type="ECO:0000256" key="4">
    <source>
        <dbReference type="ARBA" id="ARBA00022729"/>
    </source>
</evidence>
<dbReference type="PANTHER" id="PTHR30532">
    <property type="entry name" value="IRON III DICITRATE-BINDING PERIPLASMIC PROTEIN"/>
    <property type="match status" value="1"/>
</dbReference>
<comment type="caution">
    <text evidence="8">The sequence shown here is derived from an EMBL/GenBank/DDBJ whole genome shotgun (WGS) entry which is preliminary data.</text>
</comment>
<dbReference type="InterPro" id="IPR051313">
    <property type="entry name" value="Bact_iron-sidero_bind"/>
</dbReference>
<proteinExistence type="inferred from homology"/>
<dbReference type="AlphaFoldDB" id="A0A233VN73"/>
<evidence type="ECO:0000259" key="7">
    <source>
        <dbReference type="PROSITE" id="PS50983"/>
    </source>
</evidence>
<dbReference type="GO" id="GO:1901678">
    <property type="term" value="P:iron coordination entity transport"/>
    <property type="evidence" value="ECO:0007669"/>
    <property type="project" value="UniProtKB-ARBA"/>
</dbReference>
<dbReference type="CDD" id="cd01146">
    <property type="entry name" value="FhuD"/>
    <property type="match status" value="1"/>
</dbReference>
<gene>
    <name evidence="8" type="ORF">B9N55_02960</name>
</gene>
<evidence type="ECO:0000256" key="2">
    <source>
        <dbReference type="ARBA" id="ARBA00008814"/>
    </source>
</evidence>
<dbReference type="Pfam" id="PF01497">
    <property type="entry name" value="Peripla_BP_2"/>
    <property type="match status" value="1"/>
</dbReference>
<feature type="compositionally biased region" description="Basic and acidic residues" evidence="5">
    <location>
        <begin position="44"/>
        <end position="56"/>
    </location>
</feature>
<organism evidence="8 9">
    <name type="scientific">Finegoldia magna</name>
    <name type="common">Peptostreptococcus magnus</name>
    <dbReference type="NCBI Taxonomy" id="1260"/>
    <lineage>
        <taxon>Bacteria</taxon>
        <taxon>Bacillati</taxon>
        <taxon>Bacillota</taxon>
        <taxon>Tissierellia</taxon>
        <taxon>Tissierellales</taxon>
        <taxon>Peptoniphilaceae</taxon>
        <taxon>Finegoldia</taxon>
    </lineage>
</organism>
<evidence type="ECO:0000256" key="1">
    <source>
        <dbReference type="ARBA" id="ARBA00004196"/>
    </source>
</evidence>
<dbReference type="PROSITE" id="PS51257">
    <property type="entry name" value="PROKAR_LIPOPROTEIN"/>
    <property type="match status" value="1"/>
</dbReference>
<comment type="similarity">
    <text evidence="2">Belongs to the bacterial solute-binding protein 8 family.</text>
</comment>
<feature type="signal peptide" evidence="6">
    <location>
        <begin position="1"/>
        <end position="24"/>
    </location>
</feature>
<evidence type="ECO:0000256" key="6">
    <source>
        <dbReference type="SAM" id="SignalP"/>
    </source>
</evidence>
<sequence length="362" mass="39682">MKNKLFIIMSIILSLSLSACGNQAANDKDNTKSESAVEQTSGQDAKEATKDDDKNNPSDSQSSEIVLKHAFGETKIEKKPERVATIAWGNHDVALALGIVPVGFSKANYGVSAEKGVLPWTEEKIKELNGKANLFDDLDGLNFEAISNSKPDVILAGYSGITKEDYDTLSKIAPVAAYQSQPWQTLWRDMIKIDSKALGMEKEGDELIKNTEARISKELEKHPEIKGKKVLFTMINAADTSKFWIFTSKDPRANYLTDLGLVFPESLKEFESEDSFAKEISAEEANKINDADVIITYGDDKTIETLQKDPLLGKINAIKNGAVAVIPENTPLAASCTPTPLSINYNIEEYLNLIGNACKNAK</sequence>
<evidence type="ECO:0000313" key="8">
    <source>
        <dbReference type="EMBL" id="OXZ33845.1"/>
    </source>
</evidence>
<reference evidence="9" key="1">
    <citation type="submission" date="2017-04" db="EMBL/GenBank/DDBJ databases">
        <title>Finegoldia magna isolated from orthopedic joint implant-associated infections.</title>
        <authorList>
            <person name="Bjorklund S."/>
            <person name="Bruggemann H."/>
            <person name="Jensen A."/>
            <person name="Hellmark B."/>
            <person name="Soderquist B."/>
        </authorList>
    </citation>
    <scope>NUCLEOTIDE SEQUENCE [LARGE SCALE GENOMIC DNA]</scope>
    <source>
        <strain evidence="9">12T273</strain>
    </source>
</reference>
<name>A0A233VN73_FINMA</name>
<dbReference type="EMBL" id="NDYE01000005">
    <property type="protein sequence ID" value="OXZ33845.1"/>
    <property type="molecule type" value="Genomic_DNA"/>
</dbReference>
<evidence type="ECO:0000313" key="9">
    <source>
        <dbReference type="Proteomes" id="UP000215546"/>
    </source>
</evidence>
<protein>
    <submittedName>
        <fullName evidence="8">Iron ABC transporter permease</fullName>
    </submittedName>
</protein>
<evidence type="ECO:0000256" key="5">
    <source>
        <dbReference type="SAM" id="MobiDB-lite"/>
    </source>
</evidence>
<dbReference type="Proteomes" id="UP000215546">
    <property type="component" value="Unassembled WGS sequence"/>
</dbReference>
<dbReference type="Gene3D" id="3.40.50.1980">
    <property type="entry name" value="Nitrogenase molybdenum iron protein domain"/>
    <property type="match status" value="2"/>
</dbReference>
<dbReference type="GO" id="GO:0030288">
    <property type="term" value="C:outer membrane-bounded periplasmic space"/>
    <property type="evidence" value="ECO:0007669"/>
    <property type="project" value="TreeGrafter"/>
</dbReference>
<dbReference type="PROSITE" id="PS50983">
    <property type="entry name" value="FE_B12_PBP"/>
    <property type="match status" value="1"/>
</dbReference>
<dbReference type="InterPro" id="IPR002491">
    <property type="entry name" value="ABC_transptr_periplasmic_BD"/>
</dbReference>
<feature type="chain" id="PRO_5012805308" evidence="6">
    <location>
        <begin position="25"/>
        <end position="362"/>
    </location>
</feature>
<accession>A0A233VN73</accession>
<dbReference type="SUPFAM" id="SSF53807">
    <property type="entry name" value="Helical backbone' metal receptor"/>
    <property type="match status" value="1"/>
</dbReference>
<comment type="subcellular location">
    <subcellularLocation>
        <location evidence="1">Cell envelope</location>
    </subcellularLocation>
</comment>
<feature type="region of interest" description="Disordered" evidence="5">
    <location>
        <begin position="23"/>
        <end position="63"/>
    </location>
</feature>
<evidence type="ECO:0000256" key="3">
    <source>
        <dbReference type="ARBA" id="ARBA00022448"/>
    </source>
</evidence>
<keyword evidence="3" id="KW-0813">Transport</keyword>
<dbReference type="PANTHER" id="PTHR30532:SF24">
    <property type="entry name" value="FERRIC ENTEROBACTIN-BINDING PERIPLASMIC PROTEIN FEPB"/>
    <property type="match status" value="1"/>
</dbReference>
<feature type="compositionally biased region" description="Polar residues" evidence="5">
    <location>
        <begin position="33"/>
        <end position="43"/>
    </location>
</feature>
<dbReference type="RefSeq" id="WP_094208238.1">
    <property type="nucleotide sequence ID" value="NZ_NDYE01000005.1"/>
</dbReference>
<keyword evidence="4 6" id="KW-0732">Signal</keyword>